<evidence type="ECO:0000256" key="1">
    <source>
        <dbReference type="ARBA" id="ARBA00001913"/>
    </source>
</evidence>
<name>A0A0A0ERB9_9GAMM</name>
<dbReference type="PANTHER" id="PTHR10357">
    <property type="entry name" value="ALPHA-AMYLASE FAMILY MEMBER"/>
    <property type="match status" value="1"/>
</dbReference>
<evidence type="ECO:0000256" key="3">
    <source>
        <dbReference type="ARBA" id="ARBA00022729"/>
    </source>
</evidence>
<dbReference type="InterPro" id="IPR017853">
    <property type="entry name" value="GH"/>
</dbReference>
<keyword evidence="3" id="KW-0732">Signal</keyword>
<dbReference type="Proteomes" id="UP000029998">
    <property type="component" value="Unassembled WGS sequence"/>
</dbReference>
<accession>A0A0A0ERB9</accession>
<comment type="caution">
    <text evidence="6">The sequence shown here is derived from an EMBL/GenBank/DDBJ whole genome shotgun (WGS) entry which is preliminary data.</text>
</comment>
<organism evidence="6 7">
    <name type="scientific">Lysobacter daejeonensis GH1-9</name>
    <dbReference type="NCBI Taxonomy" id="1385517"/>
    <lineage>
        <taxon>Bacteria</taxon>
        <taxon>Pseudomonadati</taxon>
        <taxon>Pseudomonadota</taxon>
        <taxon>Gammaproteobacteria</taxon>
        <taxon>Lysobacterales</taxon>
        <taxon>Lysobacteraceae</taxon>
        <taxon>Aerolutibacter</taxon>
    </lineage>
</organism>
<dbReference type="SMART" id="SM00642">
    <property type="entry name" value="Aamy"/>
    <property type="match status" value="1"/>
</dbReference>
<evidence type="ECO:0000256" key="4">
    <source>
        <dbReference type="SAM" id="MobiDB-lite"/>
    </source>
</evidence>
<dbReference type="GO" id="GO:0046872">
    <property type="term" value="F:metal ion binding"/>
    <property type="evidence" value="ECO:0007669"/>
    <property type="project" value="UniProtKB-KW"/>
</dbReference>
<dbReference type="Gene3D" id="3.20.20.80">
    <property type="entry name" value="Glycosidases"/>
    <property type="match status" value="1"/>
</dbReference>
<sequence length="564" mass="61932">MWLSGCVSVGEGHAGAQPQDRGHSSADAQYYGTTEPMAADAVYFVLTDRFVNGDPGNDQRTQGGADPSRRTFDRPVPGAPKGRSDNVGYLGGDFRGLLDNAGYIRDLGFGAVWLTPIVDNPDEAFTGGDAVKWGGMFTDRGKTGYHGYWGVNFYKLDEHLPSPGLDFAGLTAGLKQHGLKAVLDIVANHGSPAYTMPVDQPKFGEIYAADGTLLADHQNLPPAQLDPAGNPLHRWYNTRPGLAQLSDINEDNPEVLEYFIGAYSQWIDQGADAFRIDTIPWMPHAFWHAFTSRIREKHPGFFMFGEAFDHDAATIAAHTLPHNAGVSVLDFPLKERMAEVFGRKGGGFERIAERLYLVDGPYQNPYELMTFYDNHDMARLDARDEGFIDAHNFLFTARGIPVIYYGSETGFERGTAEHAGNRNYYGQARIDAAARSPIYAPLKRIARLRANSPALQRGLQLNLEMAGDRAAFYRVYQHGGHAQMALVLINKGDAPTTFTERRYVQAGRWRAAVGGGEVTVAEGDALSVSVPAHGVEVFLLDAPVRRADLARELDKAQPGARSRR</sequence>
<feature type="region of interest" description="Disordered" evidence="4">
    <location>
        <begin position="1"/>
        <end position="28"/>
    </location>
</feature>
<keyword evidence="7" id="KW-1185">Reference proteome</keyword>
<evidence type="ECO:0000313" key="7">
    <source>
        <dbReference type="Proteomes" id="UP000029998"/>
    </source>
</evidence>
<feature type="region of interest" description="Disordered" evidence="4">
    <location>
        <begin position="53"/>
        <end position="84"/>
    </location>
</feature>
<comment type="cofactor">
    <cofactor evidence="1">
        <name>Ca(2+)</name>
        <dbReference type="ChEBI" id="CHEBI:29108"/>
    </cofactor>
</comment>
<evidence type="ECO:0000256" key="2">
    <source>
        <dbReference type="ARBA" id="ARBA00022723"/>
    </source>
</evidence>
<evidence type="ECO:0000313" key="6">
    <source>
        <dbReference type="EMBL" id="KGM53516.1"/>
    </source>
</evidence>
<gene>
    <name evidence="6" type="ORF">N800_07395</name>
</gene>
<dbReference type="CDD" id="cd11339">
    <property type="entry name" value="AmyAc_bac_CMD_like_2"/>
    <property type="match status" value="1"/>
</dbReference>
<keyword evidence="2" id="KW-0479">Metal-binding</keyword>
<dbReference type="GO" id="GO:0005975">
    <property type="term" value="P:carbohydrate metabolic process"/>
    <property type="evidence" value="ECO:0007669"/>
    <property type="project" value="InterPro"/>
</dbReference>
<dbReference type="EMBL" id="AVPU01000026">
    <property type="protein sequence ID" value="KGM53516.1"/>
    <property type="molecule type" value="Genomic_DNA"/>
</dbReference>
<dbReference type="SUPFAM" id="SSF51445">
    <property type="entry name" value="(Trans)glycosidases"/>
    <property type="match status" value="1"/>
</dbReference>
<evidence type="ECO:0000259" key="5">
    <source>
        <dbReference type="SMART" id="SM00642"/>
    </source>
</evidence>
<dbReference type="eggNOG" id="COG0366">
    <property type="taxonomic scope" value="Bacteria"/>
</dbReference>
<dbReference type="Pfam" id="PF00128">
    <property type="entry name" value="Alpha-amylase"/>
    <property type="match status" value="1"/>
</dbReference>
<keyword evidence="6" id="KW-0808">Transferase</keyword>
<dbReference type="PANTHER" id="PTHR10357:SF215">
    <property type="entry name" value="ALPHA-AMYLASE 1"/>
    <property type="match status" value="1"/>
</dbReference>
<protein>
    <submittedName>
        <fullName evidence="6">Cyclomaltodextrin glucanotransferase</fullName>
    </submittedName>
</protein>
<feature type="domain" description="Glycosyl hydrolase family 13 catalytic" evidence="5">
    <location>
        <begin position="44"/>
        <end position="449"/>
    </location>
</feature>
<dbReference type="STRING" id="1385517.N800_07395"/>
<dbReference type="InterPro" id="IPR006047">
    <property type="entry name" value="GH13_cat_dom"/>
</dbReference>
<dbReference type="AlphaFoldDB" id="A0A0A0ERB9"/>
<dbReference type="GO" id="GO:0016740">
    <property type="term" value="F:transferase activity"/>
    <property type="evidence" value="ECO:0007669"/>
    <property type="project" value="UniProtKB-KW"/>
</dbReference>
<reference evidence="6 7" key="1">
    <citation type="submission" date="2013-08" db="EMBL/GenBank/DDBJ databases">
        <title>Genome sequencing of Lysobacter.</title>
        <authorList>
            <person name="Zhang S."/>
            <person name="Wang G."/>
        </authorList>
    </citation>
    <scope>NUCLEOTIDE SEQUENCE [LARGE SCALE GENOMIC DNA]</scope>
    <source>
        <strain evidence="6 7">GH1-9</strain>
    </source>
</reference>
<proteinExistence type="predicted"/>